<name>A0AAD7FYK4_9AGAR</name>
<dbReference type="EMBL" id="JARKIF010000002">
    <property type="protein sequence ID" value="KAJ7646686.1"/>
    <property type="molecule type" value="Genomic_DNA"/>
</dbReference>
<dbReference type="Gene3D" id="1.20.1280.50">
    <property type="match status" value="1"/>
</dbReference>
<organism evidence="1 2">
    <name type="scientific">Roridomyces roridus</name>
    <dbReference type="NCBI Taxonomy" id="1738132"/>
    <lineage>
        <taxon>Eukaryota</taxon>
        <taxon>Fungi</taxon>
        <taxon>Dikarya</taxon>
        <taxon>Basidiomycota</taxon>
        <taxon>Agaricomycotina</taxon>
        <taxon>Agaricomycetes</taxon>
        <taxon>Agaricomycetidae</taxon>
        <taxon>Agaricales</taxon>
        <taxon>Marasmiineae</taxon>
        <taxon>Mycenaceae</taxon>
        <taxon>Roridomyces</taxon>
    </lineage>
</organism>
<evidence type="ECO:0008006" key="3">
    <source>
        <dbReference type="Google" id="ProtNLM"/>
    </source>
</evidence>
<evidence type="ECO:0000313" key="2">
    <source>
        <dbReference type="Proteomes" id="UP001221142"/>
    </source>
</evidence>
<reference evidence="1" key="1">
    <citation type="submission" date="2023-03" db="EMBL/GenBank/DDBJ databases">
        <title>Massive genome expansion in bonnet fungi (Mycena s.s.) driven by repeated elements and novel gene families across ecological guilds.</title>
        <authorList>
            <consortium name="Lawrence Berkeley National Laboratory"/>
            <person name="Harder C.B."/>
            <person name="Miyauchi S."/>
            <person name="Viragh M."/>
            <person name="Kuo A."/>
            <person name="Thoen E."/>
            <person name="Andreopoulos B."/>
            <person name="Lu D."/>
            <person name="Skrede I."/>
            <person name="Drula E."/>
            <person name="Henrissat B."/>
            <person name="Morin E."/>
            <person name="Kohler A."/>
            <person name="Barry K."/>
            <person name="LaButti K."/>
            <person name="Morin E."/>
            <person name="Salamov A."/>
            <person name="Lipzen A."/>
            <person name="Mereny Z."/>
            <person name="Hegedus B."/>
            <person name="Baldrian P."/>
            <person name="Stursova M."/>
            <person name="Weitz H."/>
            <person name="Taylor A."/>
            <person name="Grigoriev I.V."/>
            <person name="Nagy L.G."/>
            <person name="Martin F."/>
            <person name="Kauserud H."/>
        </authorList>
    </citation>
    <scope>NUCLEOTIDE SEQUENCE</scope>
    <source>
        <strain evidence="1">9284</strain>
    </source>
</reference>
<sequence>MMSPSTSSPFVPAAARARIAQLNRAQHPLSYSKLLERDTLQKALKNYKYPVLTLPSEVTSEIFVHFLPSYPKRTSFVGRCSPSLLLQVCREWRDVALATPELWSTFEVEMGYRDTSAVSTRRQLLLVEWLERSKDCPLSVELVCPTSESPAIAAALLDALVHHSHRWQDMKLVIAYQHLQRIAGSVPILRDLHLDAEWTDNPSPLQSFTFHAPSLRQLGLNAGVHFNTFKDVFPWSLITVFNGDLYEHEAALVLRSARALEQCKIMIDSESEETISVSPIPPLHHLKSLTLESEDAFKGHCWRMAIRVC</sequence>
<protein>
    <recommendedName>
        <fullName evidence="3">F-box domain-containing protein</fullName>
    </recommendedName>
</protein>
<comment type="caution">
    <text evidence="1">The sequence shown here is derived from an EMBL/GenBank/DDBJ whole genome shotgun (WGS) entry which is preliminary data.</text>
</comment>
<accession>A0AAD7FYK4</accession>
<gene>
    <name evidence="1" type="ORF">FB45DRAFT_1098648</name>
</gene>
<keyword evidence="2" id="KW-1185">Reference proteome</keyword>
<dbReference type="Proteomes" id="UP001221142">
    <property type="component" value="Unassembled WGS sequence"/>
</dbReference>
<dbReference type="AlphaFoldDB" id="A0AAD7FYK4"/>
<evidence type="ECO:0000313" key="1">
    <source>
        <dbReference type="EMBL" id="KAJ7646686.1"/>
    </source>
</evidence>
<proteinExistence type="predicted"/>